<comment type="caution">
    <text evidence="1">The sequence shown here is derived from an EMBL/GenBank/DDBJ whole genome shotgun (WGS) entry which is preliminary data.</text>
</comment>
<gene>
    <name evidence="1" type="ORF">EIKCOROL_01733</name>
</gene>
<evidence type="ECO:0000313" key="2">
    <source>
        <dbReference type="Proteomes" id="UP000005837"/>
    </source>
</evidence>
<dbReference type="HOGENOM" id="CLU_3250811_0_0_4"/>
<dbReference type="Proteomes" id="UP000005837">
    <property type="component" value="Unassembled WGS sequence"/>
</dbReference>
<protein>
    <submittedName>
        <fullName evidence="1">Uncharacterized protein</fullName>
    </submittedName>
</protein>
<name>C0DWI2_EIKCO</name>
<organism evidence="1 2">
    <name type="scientific">Eikenella corrodens ATCC 23834</name>
    <dbReference type="NCBI Taxonomy" id="546274"/>
    <lineage>
        <taxon>Bacteria</taxon>
        <taxon>Pseudomonadati</taxon>
        <taxon>Pseudomonadota</taxon>
        <taxon>Betaproteobacteria</taxon>
        <taxon>Neisseriales</taxon>
        <taxon>Neisseriaceae</taxon>
        <taxon>Eikenella</taxon>
    </lineage>
</organism>
<sequence>MPSLCIALVSTLLKLTFSGSLWQKQACAVSFGGNGKLVGLAV</sequence>
<accession>C0DWI2</accession>
<reference evidence="1 2" key="1">
    <citation type="submission" date="2009-01" db="EMBL/GenBank/DDBJ databases">
        <authorList>
            <person name="Fulton L."/>
            <person name="Clifton S."/>
            <person name="Chinwalla A.T."/>
            <person name="Mitreva M."/>
            <person name="Sodergren E."/>
            <person name="Weinstock G."/>
            <person name="Clifton S."/>
            <person name="Dooling D.J."/>
            <person name="Fulton B."/>
            <person name="Minx P."/>
            <person name="Pepin K.H."/>
            <person name="Johnson M."/>
            <person name="Bhonagiri V."/>
            <person name="Nash W.E."/>
            <person name="Mardis E.R."/>
            <person name="Wilson R.K."/>
        </authorList>
    </citation>
    <scope>NUCLEOTIDE SEQUENCE [LARGE SCALE GENOMIC DNA]</scope>
    <source>
        <strain evidence="1 2">ATCC 23834</strain>
    </source>
</reference>
<proteinExistence type="predicted"/>
<dbReference type="AlphaFoldDB" id="C0DWI2"/>
<evidence type="ECO:0000313" key="1">
    <source>
        <dbReference type="EMBL" id="EEG23584.1"/>
    </source>
</evidence>
<dbReference type="EMBL" id="ACEA01000035">
    <property type="protein sequence ID" value="EEG23584.1"/>
    <property type="molecule type" value="Genomic_DNA"/>
</dbReference>